<comment type="catalytic activity">
    <reaction evidence="10">
        <text>4-(phosphooxy)-L-threonine + 2-oxoglutarate = (R)-3-hydroxy-2-oxo-4-phosphooxybutanoate + L-glutamate</text>
        <dbReference type="Rhea" id="RHEA:16573"/>
        <dbReference type="ChEBI" id="CHEBI:16810"/>
        <dbReference type="ChEBI" id="CHEBI:29985"/>
        <dbReference type="ChEBI" id="CHEBI:58452"/>
        <dbReference type="ChEBI" id="CHEBI:58538"/>
        <dbReference type="EC" id="2.6.1.52"/>
    </reaction>
</comment>
<keyword evidence="14" id="KW-1185">Reference proteome</keyword>
<evidence type="ECO:0000256" key="11">
    <source>
        <dbReference type="ARBA" id="ARBA00049007"/>
    </source>
</evidence>
<dbReference type="NCBIfam" id="NF003764">
    <property type="entry name" value="PRK05355.1"/>
    <property type="match status" value="1"/>
</dbReference>
<reference evidence="13" key="2">
    <citation type="submission" date="2023-05" db="EMBL/GenBank/DDBJ databases">
        <authorList>
            <consortium name="Lawrence Berkeley National Laboratory"/>
            <person name="Steindorff A."/>
            <person name="Hensen N."/>
            <person name="Bonometti L."/>
            <person name="Westerberg I."/>
            <person name="Brannstrom I.O."/>
            <person name="Guillou S."/>
            <person name="Cros-Aarteil S."/>
            <person name="Calhoun S."/>
            <person name="Haridas S."/>
            <person name="Kuo A."/>
            <person name="Mondo S."/>
            <person name="Pangilinan J."/>
            <person name="Riley R."/>
            <person name="Labutti K."/>
            <person name="Andreopoulos B."/>
            <person name="Lipzen A."/>
            <person name="Chen C."/>
            <person name="Yanf M."/>
            <person name="Daum C."/>
            <person name="Ng V."/>
            <person name="Clum A."/>
            <person name="Ohm R."/>
            <person name="Martin F."/>
            <person name="Silar P."/>
            <person name="Natvig D."/>
            <person name="Lalanne C."/>
            <person name="Gautier V."/>
            <person name="Ament-Velasquez S.L."/>
            <person name="Kruys A."/>
            <person name="Hutchinson M.I."/>
            <person name="Powell A.J."/>
            <person name="Barry K."/>
            <person name="Miller A.N."/>
            <person name="Grigoriev I.V."/>
            <person name="Debuchy R."/>
            <person name="Gladieux P."/>
            <person name="Thoren M.H."/>
            <person name="Johannesson H."/>
        </authorList>
    </citation>
    <scope>NUCLEOTIDE SEQUENCE</scope>
    <source>
        <strain evidence="13">CBS 757.83</strain>
    </source>
</reference>
<reference evidence="13" key="1">
    <citation type="journal article" date="2023" name="Mol. Phylogenet. Evol.">
        <title>Genome-scale phylogeny and comparative genomics of the fungal order Sordariales.</title>
        <authorList>
            <person name="Hensen N."/>
            <person name="Bonometti L."/>
            <person name="Westerberg I."/>
            <person name="Brannstrom I.O."/>
            <person name="Guillou S."/>
            <person name="Cros-Aarteil S."/>
            <person name="Calhoun S."/>
            <person name="Haridas S."/>
            <person name="Kuo A."/>
            <person name="Mondo S."/>
            <person name="Pangilinan J."/>
            <person name="Riley R."/>
            <person name="LaButti K."/>
            <person name="Andreopoulos B."/>
            <person name="Lipzen A."/>
            <person name="Chen C."/>
            <person name="Yan M."/>
            <person name="Daum C."/>
            <person name="Ng V."/>
            <person name="Clum A."/>
            <person name="Steindorff A."/>
            <person name="Ohm R.A."/>
            <person name="Martin F."/>
            <person name="Silar P."/>
            <person name="Natvig D.O."/>
            <person name="Lalanne C."/>
            <person name="Gautier V."/>
            <person name="Ament-Velasquez S.L."/>
            <person name="Kruys A."/>
            <person name="Hutchinson M.I."/>
            <person name="Powell A.J."/>
            <person name="Barry K."/>
            <person name="Miller A.N."/>
            <person name="Grigoriev I.V."/>
            <person name="Debuchy R."/>
            <person name="Gladieux P."/>
            <person name="Hiltunen Thoren M."/>
            <person name="Johannesson H."/>
        </authorList>
    </citation>
    <scope>NUCLEOTIDE SEQUENCE</scope>
    <source>
        <strain evidence="13">CBS 757.83</strain>
    </source>
</reference>
<gene>
    <name evidence="13" type="ORF">N658DRAFT_198179</name>
</gene>
<dbReference type="Gene3D" id="3.40.640.10">
    <property type="entry name" value="Type I PLP-dependent aspartate aminotransferase-like (Major domain)"/>
    <property type="match status" value="1"/>
</dbReference>
<sequence>MPTRADITYFGAGPAALPTDVLETAAQALLDFNGTGLGIAEHSHRSELATNIINEAKADLVNYLDVPAADYDIIFMQAGGTGEFAASVYNLVGAWVARQHAAILQDPLDGATEEGVLASLRHRIKQDLKLDYIVTGGWSLKAYQEAVRLLGPEHVNLAADARTINDGKFGKIPDQSTWSLSKDAALVYYCDNETVDGVEFPEFPSVLAPREDGTGPIVVADMSSNILSRRVPVRNYSLLFFGAQKNLGCTGVTVALLKKSFLPPTTPQPSPALLRKLGLPIPPIMLQYETIAKNNSLYNTLSIFDVYIAGLVLKKLLKTYPDKVDGQQAVAEKKASIIYAALEAHPDVYRIVPDKSVRSRMNICFRVTKNGNVEDTEKAFLKEATGLGLTGLKGHRSVGGIRASNYNSIPLEGAEKLAGFIDAFAMA</sequence>
<dbReference type="InterPro" id="IPR015421">
    <property type="entry name" value="PyrdxlP-dep_Trfase_major"/>
</dbReference>
<dbReference type="HAMAP" id="MF_00160">
    <property type="entry name" value="SerC_aminotrans_5"/>
    <property type="match status" value="1"/>
</dbReference>
<evidence type="ECO:0000256" key="9">
    <source>
        <dbReference type="ARBA" id="ARBA00023299"/>
    </source>
</evidence>
<name>A0AAN6QB23_9PEZI</name>
<protein>
    <recommendedName>
        <fullName evidence="4">phosphoserine transaminase</fullName>
        <ecNumber evidence="4">2.6.1.52</ecNumber>
    </recommendedName>
</protein>
<evidence type="ECO:0000256" key="2">
    <source>
        <dbReference type="ARBA" id="ARBA00005099"/>
    </source>
</evidence>
<dbReference type="FunFam" id="3.90.1150.10:FF:000006">
    <property type="entry name" value="Phosphoserine aminotransferase"/>
    <property type="match status" value="1"/>
</dbReference>
<comment type="caution">
    <text evidence="13">The sequence shown here is derived from an EMBL/GenBank/DDBJ whole genome shotgun (WGS) entry which is preliminary data.</text>
</comment>
<keyword evidence="9" id="KW-0718">Serine biosynthesis</keyword>
<dbReference type="InterPro" id="IPR015424">
    <property type="entry name" value="PyrdxlP-dep_Trfase"/>
</dbReference>
<feature type="domain" description="Aminotransferase class V" evidence="12">
    <location>
        <begin position="9"/>
        <end position="97"/>
    </location>
</feature>
<evidence type="ECO:0000313" key="13">
    <source>
        <dbReference type="EMBL" id="KAK4105020.1"/>
    </source>
</evidence>
<evidence type="ECO:0000259" key="12">
    <source>
        <dbReference type="Pfam" id="PF00266"/>
    </source>
</evidence>
<dbReference type="EMBL" id="MU863626">
    <property type="protein sequence ID" value="KAK4105020.1"/>
    <property type="molecule type" value="Genomic_DNA"/>
</dbReference>
<evidence type="ECO:0000256" key="5">
    <source>
        <dbReference type="ARBA" id="ARBA00022576"/>
    </source>
</evidence>
<dbReference type="GO" id="GO:0004648">
    <property type="term" value="F:O-phospho-L-serine:2-oxoglutarate aminotransferase activity"/>
    <property type="evidence" value="ECO:0007669"/>
    <property type="project" value="UniProtKB-EC"/>
</dbReference>
<evidence type="ECO:0000313" key="14">
    <source>
        <dbReference type="Proteomes" id="UP001305647"/>
    </source>
</evidence>
<evidence type="ECO:0000256" key="1">
    <source>
        <dbReference type="ARBA" id="ARBA00001933"/>
    </source>
</evidence>
<dbReference type="PANTHER" id="PTHR43247:SF1">
    <property type="entry name" value="PHOSPHOSERINE AMINOTRANSFERASE"/>
    <property type="match status" value="1"/>
</dbReference>
<evidence type="ECO:0000256" key="10">
    <source>
        <dbReference type="ARBA" id="ARBA00047630"/>
    </source>
</evidence>
<keyword evidence="6" id="KW-0028">Amino-acid biosynthesis</keyword>
<organism evidence="13 14">
    <name type="scientific">Parathielavia hyrcaniae</name>
    <dbReference type="NCBI Taxonomy" id="113614"/>
    <lineage>
        <taxon>Eukaryota</taxon>
        <taxon>Fungi</taxon>
        <taxon>Dikarya</taxon>
        <taxon>Ascomycota</taxon>
        <taxon>Pezizomycotina</taxon>
        <taxon>Sordariomycetes</taxon>
        <taxon>Sordariomycetidae</taxon>
        <taxon>Sordariales</taxon>
        <taxon>Chaetomiaceae</taxon>
        <taxon>Parathielavia</taxon>
    </lineage>
</organism>
<dbReference type="InterPro" id="IPR000192">
    <property type="entry name" value="Aminotrans_V_dom"/>
</dbReference>
<comment type="catalytic activity">
    <reaction evidence="11">
        <text>O-phospho-L-serine + 2-oxoglutarate = 3-phosphooxypyruvate + L-glutamate</text>
        <dbReference type="Rhea" id="RHEA:14329"/>
        <dbReference type="ChEBI" id="CHEBI:16810"/>
        <dbReference type="ChEBI" id="CHEBI:18110"/>
        <dbReference type="ChEBI" id="CHEBI:29985"/>
        <dbReference type="ChEBI" id="CHEBI:57524"/>
        <dbReference type="EC" id="2.6.1.52"/>
    </reaction>
</comment>
<dbReference type="Pfam" id="PF00266">
    <property type="entry name" value="Aminotran_5"/>
    <property type="match status" value="2"/>
</dbReference>
<keyword evidence="8" id="KW-0663">Pyridoxal phosphate</keyword>
<keyword evidence="7" id="KW-0808">Transferase</keyword>
<evidence type="ECO:0000256" key="6">
    <source>
        <dbReference type="ARBA" id="ARBA00022605"/>
    </source>
</evidence>
<comment type="pathway">
    <text evidence="2">Amino-acid biosynthesis; L-serine biosynthesis; L-serine from 3-phospho-D-glycerate: step 2/3.</text>
</comment>
<evidence type="ECO:0000256" key="3">
    <source>
        <dbReference type="ARBA" id="ARBA00006904"/>
    </source>
</evidence>
<dbReference type="InterPro" id="IPR022278">
    <property type="entry name" value="Pser_aminoTfrase"/>
</dbReference>
<dbReference type="FunFam" id="3.40.640.10:FF:000082">
    <property type="entry name" value="Phosphoserine aminotransferase"/>
    <property type="match status" value="1"/>
</dbReference>
<evidence type="ECO:0000256" key="4">
    <source>
        <dbReference type="ARBA" id="ARBA00013030"/>
    </source>
</evidence>
<feature type="domain" description="Aminotransferase class V" evidence="12">
    <location>
        <begin position="116"/>
        <end position="411"/>
    </location>
</feature>
<dbReference type="SUPFAM" id="SSF53383">
    <property type="entry name" value="PLP-dependent transferases"/>
    <property type="match status" value="1"/>
</dbReference>
<dbReference type="Gene3D" id="3.90.1150.10">
    <property type="entry name" value="Aspartate Aminotransferase, domain 1"/>
    <property type="match status" value="1"/>
</dbReference>
<evidence type="ECO:0000256" key="8">
    <source>
        <dbReference type="ARBA" id="ARBA00022898"/>
    </source>
</evidence>
<dbReference type="Proteomes" id="UP001305647">
    <property type="component" value="Unassembled WGS sequence"/>
</dbReference>
<dbReference type="EC" id="2.6.1.52" evidence="4"/>
<comment type="similarity">
    <text evidence="3">Belongs to the class-V pyridoxal-phosphate-dependent aminotransferase family. SerC subfamily.</text>
</comment>
<keyword evidence="5 13" id="KW-0032">Aminotransferase</keyword>
<accession>A0AAN6QB23</accession>
<dbReference type="GO" id="GO:0005737">
    <property type="term" value="C:cytoplasm"/>
    <property type="evidence" value="ECO:0007669"/>
    <property type="project" value="TreeGrafter"/>
</dbReference>
<evidence type="ECO:0000256" key="7">
    <source>
        <dbReference type="ARBA" id="ARBA00022679"/>
    </source>
</evidence>
<proteinExistence type="inferred from homology"/>
<dbReference type="PIRSF" id="PIRSF000525">
    <property type="entry name" value="SerC"/>
    <property type="match status" value="1"/>
</dbReference>
<dbReference type="AlphaFoldDB" id="A0AAN6QB23"/>
<dbReference type="InterPro" id="IPR015422">
    <property type="entry name" value="PyrdxlP-dep_Trfase_small"/>
</dbReference>
<dbReference type="GO" id="GO:0030170">
    <property type="term" value="F:pyridoxal phosphate binding"/>
    <property type="evidence" value="ECO:0007669"/>
    <property type="project" value="TreeGrafter"/>
</dbReference>
<comment type="cofactor">
    <cofactor evidence="1">
        <name>pyridoxal 5'-phosphate</name>
        <dbReference type="ChEBI" id="CHEBI:597326"/>
    </cofactor>
</comment>
<dbReference type="GO" id="GO:0006564">
    <property type="term" value="P:L-serine biosynthetic process"/>
    <property type="evidence" value="ECO:0007669"/>
    <property type="project" value="UniProtKB-KW"/>
</dbReference>
<dbReference type="PANTHER" id="PTHR43247">
    <property type="entry name" value="PHOSPHOSERINE AMINOTRANSFERASE"/>
    <property type="match status" value="1"/>
</dbReference>